<feature type="binding site" evidence="10">
    <location>
        <position position="70"/>
    </location>
    <ligand>
        <name>substrate</name>
    </ligand>
</feature>
<dbReference type="AlphaFoldDB" id="A0A933MLJ6"/>
<comment type="similarity">
    <text evidence="1 10 11">Belongs to the HAM1 NTPase family.</text>
</comment>
<dbReference type="GO" id="GO:0036222">
    <property type="term" value="F:XTP diphosphatase activity"/>
    <property type="evidence" value="ECO:0007669"/>
    <property type="project" value="UniProtKB-UniRule"/>
</dbReference>
<feature type="active site" description="Proton acceptor" evidence="10">
    <location>
        <position position="69"/>
    </location>
</feature>
<evidence type="ECO:0000256" key="6">
    <source>
        <dbReference type="ARBA" id="ARBA00022842"/>
    </source>
</evidence>
<feature type="binding site" evidence="10">
    <location>
        <position position="175"/>
    </location>
    <ligand>
        <name>substrate</name>
    </ligand>
</feature>
<evidence type="ECO:0000256" key="3">
    <source>
        <dbReference type="ARBA" id="ARBA00022723"/>
    </source>
</evidence>
<comment type="function">
    <text evidence="10">Pyrophosphatase that catalyzes the hydrolysis of nucleoside triphosphates to their monophosphate derivatives, with a high preference for the non-canonical purine nucleotides XTP (xanthosine triphosphate), dITP (deoxyinosine triphosphate) and ITP. Seems to function as a house-cleaning enzyme that removes non-canonical purine nucleotides from the nucleotide pool, thus preventing their incorporation into DNA/RNA and avoiding chromosomal lesions.</text>
</comment>
<dbReference type="GO" id="GO:0009117">
    <property type="term" value="P:nucleotide metabolic process"/>
    <property type="evidence" value="ECO:0007669"/>
    <property type="project" value="UniProtKB-KW"/>
</dbReference>
<evidence type="ECO:0000256" key="8">
    <source>
        <dbReference type="ARBA" id="ARBA00051875"/>
    </source>
</evidence>
<evidence type="ECO:0000256" key="5">
    <source>
        <dbReference type="ARBA" id="ARBA00022801"/>
    </source>
</evidence>
<sequence length="206" mass="22521">MQIVIATRNAHKLKEITQILKVDGVEFLSLNDFPECPEAEEAGRTFADNALLKAQTVAHHSGCWALADDSGLEVDALEGRPGVHSARYAGEVVDPLKNIQKLLAELKDLPRERRTARFVCALALVSNHNRAYFAEGKIEGVIIKQPQGQDGFGYDPVFLLPELGKTMAQLSPEEKNGISHRTLALKKIAPLIASLSAQNRQSCPMA</sequence>
<dbReference type="GO" id="GO:0000166">
    <property type="term" value="F:nucleotide binding"/>
    <property type="evidence" value="ECO:0007669"/>
    <property type="project" value="UniProtKB-KW"/>
</dbReference>
<keyword evidence="5 10" id="KW-0378">Hydrolase</keyword>
<evidence type="ECO:0000256" key="1">
    <source>
        <dbReference type="ARBA" id="ARBA00008023"/>
    </source>
</evidence>
<dbReference type="NCBIfam" id="NF011397">
    <property type="entry name" value="PRK14822.1"/>
    <property type="match status" value="1"/>
</dbReference>
<evidence type="ECO:0000256" key="11">
    <source>
        <dbReference type="RuleBase" id="RU003781"/>
    </source>
</evidence>
<dbReference type="PANTHER" id="PTHR11067:SF9">
    <property type="entry name" value="INOSINE TRIPHOSPHATE PYROPHOSPHATASE"/>
    <property type="match status" value="1"/>
</dbReference>
<dbReference type="NCBIfam" id="TIGR00042">
    <property type="entry name" value="RdgB/HAM1 family non-canonical purine NTP pyrophosphatase"/>
    <property type="match status" value="1"/>
</dbReference>
<dbReference type="GO" id="GO:0017111">
    <property type="term" value="F:ribonucleoside triphosphate phosphatase activity"/>
    <property type="evidence" value="ECO:0007669"/>
    <property type="project" value="InterPro"/>
</dbReference>
<evidence type="ECO:0000256" key="9">
    <source>
        <dbReference type="ARBA" id="ARBA00052017"/>
    </source>
</evidence>
<evidence type="ECO:0000256" key="7">
    <source>
        <dbReference type="ARBA" id="ARBA00023080"/>
    </source>
</evidence>
<dbReference type="EMBL" id="JACQXR010000163">
    <property type="protein sequence ID" value="MBI4727850.1"/>
    <property type="molecule type" value="Genomic_DNA"/>
</dbReference>
<evidence type="ECO:0000313" key="12">
    <source>
        <dbReference type="EMBL" id="MBI4727850.1"/>
    </source>
</evidence>
<evidence type="ECO:0000256" key="10">
    <source>
        <dbReference type="HAMAP-Rule" id="MF_01405"/>
    </source>
</evidence>
<dbReference type="Pfam" id="PF01725">
    <property type="entry name" value="Ham1p_like"/>
    <property type="match status" value="1"/>
</dbReference>
<feature type="binding site" evidence="10">
    <location>
        <begin position="7"/>
        <end position="12"/>
    </location>
    <ligand>
        <name>substrate</name>
    </ligand>
</feature>
<dbReference type="SUPFAM" id="SSF52972">
    <property type="entry name" value="ITPase-like"/>
    <property type="match status" value="1"/>
</dbReference>
<comment type="subunit">
    <text evidence="2 10">Homodimer.</text>
</comment>
<accession>A0A933MLJ6</accession>
<keyword evidence="6 10" id="KW-0460">Magnesium</keyword>
<dbReference type="HAMAP" id="MF_01405">
    <property type="entry name" value="Non_canon_purine_NTPase"/>
    <property type="match status" value="1"/>
</dbReference>
<keyword evidence="3 10" id="KW-0479">Metal-binding</keyword>
<name>A0A933MLJ6_UNCT6</name>
<dbReference type="CDD" id="cd00515">
    <property type="entry name" value="HAM1"/>
    <property type="match status" value="1"/>
</dbReference>
<organism evidence="12 13">
    <name type="scientific">candidate division TA06 bacterium</name>
    <dbReference type="NCBI Taxonomy" id="2250710"/>
    <lineage>
        <taxon>Bacteria</taxon>
        <taxon>Bacteria division TA06</taxon>
    </lineage>
</organism>
<evidence type="ECO:0000256" key="4">
    <source>
        <dbReference type="ARBA" id="ARBA00022741"/>
    </source>
</evidence>
<comment type="caution">
    <text evidence="12">The sequence shown here is derived from an EMBL/GenBank/DDBJ whole genome shotgun (WGS) entry which is preliminary data.</text>
</comment>
<proteinExistence type="inferred from homology"/>
<feature type="binding site" evidence="10">
    <location>
        <begin position="152"/>
        <end position="155"/>
    </location>
    <ligand>
        <name>substrate</name>
    </ligand>
</feature>
<dbReference type="FunFam" id="3.90.950.10:FF:000001">
    <property type="entry name" value="dITP/XTP pyrophosphatase"/>
    <property type="match status" value="1"/>
</dbReference>
<dbReference type="GO" id="GO:0035870">
    <property type="term" value="F:dITP diphosphatase activity"/>
    <property type="evidence" value="ECO:0007669"/>
    <property type="project" value="UniProtKB-UniRule"/>
</dbReference>
<keyword evidence="7 10" id="KW-0546">Nucleotide metabolism</keyword>
<dbReference type="GO" id="GO:0009146">
    <property type="term" value="P:purine nucleoside triphosphate catabolic process"/>
    <property type="evidence" value="ECO:0007669"/>
    <property type="project" value="UniProtKB-UniRule"/>
</dbReference>
<feature type="binding site" evidence="10">
    <location>
        <position position="40"/>
    </location>
    <ligand>
        <name>Mg(2+)</name>
        <dbReference type="ChEBI" id="CHEBI:18420"/>
    </ligand>
</feature>
<reference evidence="12" key="1">
    <citation type="submission" date="2020-07" db="EMBL/GenBank/DDBJ databases">
        <title>Huge and variable diversity of episymbiotic CPR bacteria and DPANN archaea in groundwater ecosystems.</title>
        <authorList>
            <person name="He C.Y."/>
            <person name="Keren R."/>
            <person name="Whittaker M."/>
            <person name="Farag I.F."/>
            <person name="Doudna J."/>
            <person name="Cate J.H.D."/>
            <person name="Banfield J.F."/>
        </authorList>
    </citation>
    <scope>NUCLEOTIDE SEQUENCE</scope>
    <source>
        <strain evidence="12">NC_groundwater_1520_Pr4_B-0.1um_53_5</strain>
    </source>
</reference>
<dbReference type="Proteomes" id="UP000736328">
    <property type="component" value="Unassembled WGS sequence"/>
</dbReference>
<dbReference type="PANTHER" id="PTHR11067">
    <property type="entry name" value="INOSINE TRIPHOSPHATE PYROPHOSPHATASE/HAM1 PROTEIN"/>
    <property type="match status" value="1"/>
</dbReference>
<comment type="cofactor">
    <cofactor evidence="10">
        <name>Mg(2+)</name>
        <dbReference type="ChEBI" id="CHEBI:18420"/>
    </cofactor>
    <text evidence="10">Binds 1 Mg(2+) ion per subunit.</text>
</comment>
<gene>
    <name evidence="12" type="ORF">HY768_11665</name>
</gene>
<comment type="catalytic activity">
    <reaction evidence="10">
        <text>ITP + H2O = IMP + diphosphate + H(+)</text>
        <dbReference type="Rhea" id="RHEA:29399"/>
        <dbReference type="ChEBI" id="CHEBI:15377"/>
        <dbReference type="ChEBI" id="CHEBI:15378"/>
        <dbReference type="ChEBI" id="CHEBI:33019"/>
        <dbReference type="ChEBI" id="CHEBI:58053"/>
        <dbReference type="ChEBI" id="CHEBI:61402"/>
        <dbReference type="EC" id="3.6.1.66"/>
    </reaction>
</comment>
<comment type="catalytic activity">
    <reaction evidence="9 10">
        <text>XTP + H2O = XMP + diphosphate + H(+)</text>
        <dbReference type="Rhea" id="RHEA:28610"/>
        <dbReference type="ChEBI" id="CHEBI:15377"/>
        <dbReference type="ChEBI" id="CHEBI:15378"/>
        <dbReference type="ChEBI" id="CHEBI:33019"/>
        <dbReference type="ChEBI" id="CHEBI:57464"/>
        <dbReference type="ChEBI" id="CHEBI:61314"/>
        <dbReference type="EC" id="3.6.1.66"/>
    </reaction>
</comment>
<comment type="catalytic activity">
    <reaction evidence="8 10">
        <text>dITP + H2O = dIMP + diphosphate + H(+)</text>
        <dbReference type="Rhea" id="RHEA:28342"/>
        <dbReference type="ChEBI" id="CHEBI:15377"/>
        <dbReference type="ChEBI" id="CHEBI:15378"/>
        <dbReference type="ChEBI" id="CHEBI:33019"/>
        <dbReference type="ChEBI" id="CHEBI:61194"/>
        <dbReference type="ChEBI" id="CHEBI:61382"/>
        <dbReference type="EC" id="3.6.1.66"/>
    </reaction>
</comment>
<protein>
    <recommendedName>
        <fullName evidence="10">dITP/XTP pyrophosphatase</fullName>
        <ecNumber evidence="10">3.6.1.66</ecNumber>
    </recommendedName>
    <alternativeName>
        <fullName evidence="10">Non-canonical purine NTP pyrophosphatase</fullName>
    </alternativeName>
    <alternativeName>
        <fullName evidence="10">Non-standard purine NTP pyrophosphatase</fullName>
    </alternativeName>
    <alternativeName>
        <fullName evidence="10">Nucleoside-triphosphate diphosphatase</fullName>
    </alternativeName>
    <alternativeName>
        <fullName evidence="10">Nucleoside-triphosphate pyrophosphatase</fullName>
        <shortName evidence="10">NTPase</shortName>
    </alternativeName>
</protein>
<dbReference type="EC" id="3.6.1.66" evidence="10"/>
<feature type="binding site" evidence="10">
    <location>
        <begin position="180"/>
        <end position="181"/>
    </location>
    <ligand>
        <name>substrate</name>
    </ligand>
</feature>
<evidence type="ECO:0000256" key="2">
    <source>
        <dbReference type="ARBA" id="ARBA00011738"/>
    </source>
</evidence>
<dbReference type="InterPro" id="IPR002637">
    <property type="entry name" value="RdgB/HAM1"/>
</dbReference>
<evidence type="ECO:0000313" key="13">
    <source>
        <dbReference type="Proteomes" id="UP000736328"/>
    </source>
</evidence>
<dbReference type="InterPro" id="IPR029001">
    <property type="entry name" value="ITPase-like_fam"/>
</dbReference>
<feature type="binding site" evidence="10">
    <location>
        <position position="69"/>
    </location>
    <ligand>
        <name>Mg(2+)</name>
        <dbReference type="ChEBI" id="CHEBI:18420"/>
    </ligand>
</feature>
<dbReference type="GO" id="GO:0036220">
    <property type="term" value="F:ITP diphosphatase activity"/>
    <property type="evidence" value="ECO:0007669"/>
    <property type="project" value="UniProtKB-UniRule"/>
</dbReference>
<dbReference type="InterPro" id="IPR020922">
    <property type="entry name" value="dITP/XTP_pyrophosphatase"/>
</dbReference>
<dbReference type="Gene3D" id="3.90.950.10">
    <property type="match status" value="1"/>
</dbReference>
<dbReference type="GO" id="GO:0046872">
    <property type="term" value="F:metal ion binding"/>
    <property type="evidence" value="ECO:0007669"/>
    <property type="project" value="UniProtKB-KW"/>
</dbReference>
<keyword evidence="4 10" id="KW-0547">Nucleotide-binding</keyword>
<dbReference type="GO" id="GO:0005829">
    <property type="term" value="C:cytosol"/>
    <property type="evidence" value="ECO:0007669"/>
    <property type="project" value="TreeGrafter"/>
</dbReference>